<keyword evidence="7" id="KW-1185">Reference proteome</keyword>
<dbReference type="PANTHER" id="PTHR10668">
    <property type="entry name" value="PHYTOENE DEHYDROGENASE"/>
    <property type="match status" value="1"/>
</dbReference>
<dbReference type="Pfam" id="PF13450">
    <property type="entry name" value="NAD_binding_8"/>
    <property type="match status" value="1"/>
</dbReference>
<dbReference type="Proteomes" id="UP001277761">
    <property type="component" value="Unassembled WGS sequence"/>
</dbReference>
<organism evidence="6 7">
    <name type="scientific">Patulibacter brassicae</name>
    <dbReference type="NCBI Taxonomy" id="1705717"/>
    <lineage>
        <taxon>Bacteria</taxon>
        <taxon>Bacillati</taxon>
        <taxon>Actinomycetota</taxon>
        <taxon>Thermoleophilia</taxon>
        <taxon>Solirubrobacterales</taxon>
        <taxon>Patulibacteraceae</taxon>
        <taxon>Patulibacter</taxon>
    </lineage>
</organism>
<dbReference type="InterPro" id="IPR036188">
    <property type="entry name" value="FAD/NAD-bd_sf"/>
</dbReference>
<dbReference type="SUPFAM" id="SSF51905">
    <property type="entry name" value="FAD/NAD(P)-binding domain"/>
    <property type="match status" value="1"/>
</dbReference>
<dbReference type="PANTHER" id="PTHR10668:SF103">
    <property type="entry name" value="PYRIDINE NUCLEOTIDE-DISULFIDE OXIDOREDUCTASE DOMAIN-CONTAINING PROTEIN 2"/>
    <property type="match status" value="1"/>
</dbReference>
<comment type="subunit">
    <text evidence="2">Interacts with COX5B; this interaction may contribute to localize PYROXD2 to the inner face of the inner mitochondrial membrane.</text>
</comment>
<evidence type="ECO:0000256" key="3">
    <source>
        <dbReference type="ARBA" id="ARBA00040298"/>
    </source>
</evidence>
<feature type="region of interest" description="Disordered" evidence="4">
    <location>
        <begin position="1"/>
        <end position="24"/>
    </location>
</feature>
<gene>
    <name evidence="6" type="ORF">SK069_16630</name>
</gene>
<dbReference type="RefSeq" id="WP_319955377.1">
    <property type="nucleotide sequence ID" value="NZ_JAXAVX010000012.1"/>
</dbReference>
<dbReference type="Gene3D" id="3.50.50.60">
    <property type="entry name" value="FAD/NAD(P)-binding domain"/>
    <property type="match status" value="2"/>
</dbReference>
<protein>
    <recommendedName>
        <fullName evidence="3">Pyridine nucleotide-disulfide oxidoreductase domain-containing protein 2</fullName>
    </recommendedName>
</protein>
<evidence type="ECO:0000313" key="7">
    <source>
        <dbReference type="Proteomes" id="UP001277761"/>
    </source>
</evidence>
<dbReference type="EMBL" id="JAXAVX010000012">
    <property type="protein sequence ID" value="MDX8153226.1"/>
    <property type="molecule type" value="Genomic_DNA"/>
</dbReference>
<dbReference type="Pfam" id="PF01593">
    <property type="entry name" value="Amino_oxidase"/>
    <property type="match status" value="1"/>
</dbReference>
<evidence type="ECO:0000259" key="5">
    <source>
        <dbReference type="Pfam" id="PF01593"/>
    </source>
</evidence>
<accession>A0ABU4VQM0</accession>
<evidence type="ECO:0000256" key="4">
    <source>
        <dbReference type="SAM" id="MobiDB-lite"/>
    </source>
</evidence>
<comment type="caution">
    <text evidence="6">The sequence shown here is derived from an EMBL/GenBank/DDBJ whole genome shotgun (WGS) entry which is preliminary data.</text>
</comment>
<feature type="domain" description="Amine oxidase" evidence="5">
    <location>
        <begin position="246"/>
        <end position="526"/>
    </location>
</feature>
<proteinExistence type="predicted"/>
<reference evidence="6 7" key="1">
    <citation type="submission" date="2023-11" db="EMBL/GenBank/DDBJ databases">
        <authorList>
            <person name="Xu M."/>
            <person name="Jiang T."/>
        </authorList>
    </citation>
    <scope>NUCLEOTIDE SEQUENCE [LARGE SCALE GENOMIC DNA]</scope>
    <source>
        <strain evidence="6 7">SD</strain>
    </source>
</reference>
<comment type="function">
    <text evidence="1">Probable oxidoreductase that may play a role as regulator of mitochondrial function.</text>
</comment>
<sequence length="559" mass="61100">MSSFTGPAPAIETPDAPGGADGPRRSDALVIGAGHNGLTTAAYLAKAGLDVQVLEAYHEIGGMLTANAIFPDAPEHVFSEGGIQASLFYGTTINEDLQLERHGLRRLYADPFHVHLEPEGPSLAFWQDAEKTAQEIGRFSRKDAEAYRRFARMLDAGVSLVFPYLTGHPLRPRPKTVLEAIPTAIRHRKEIAPLVRFFTGAHEDLILEYFEHPLVRAAMASMPPFCWMRQDGTGWALIYLGICHRTGSWRFEGASGALPRALASSLRSNGGRIRTSAVVESLIVERGTVVGARLAGGDEYRADVVVAACSPVATFNQLLPEGVLDDQLQRRVAGIPTQNTGAGNLKIDMALKGRIVPTRHNAWREDGLDLREPIVSWHTYEDHIRAWDDSVAGRWPERIPFISIVPTAIDPTQGPAGQDTLWVWSGIIPSRPQVPWQEVRDEVQRKVLADLSSVYDGIEELLIDVRTMGPPDLEERFFVPGGNVYHVDPFMMRFGPFRPAPGFSSYDTPIPGLYITGAGTHPTGGIAGIPGQQAALRLLRKRGVIGARAAARKAFAATR</sequence>
<evidence type="ECO:0000256" key="1">
    <source>
        <dbReference type="ARBA" id="ARBA00037217"/>
    </source>
</evidence>
<evidence type="ECO:0000256" key="2">
    <source>
        <dbReference type="ARBA" id="ARBA00038825"/>
    </source>
</evidence>
<evidence type="ECO:0000313" key="6">
    <source>
        <dbReference type="EMBL" id="MDX8153226.1"/>
    </source>
</evidence>
<dbReference type="InterPro" id="IPR002937">
    <property type="entry name" value="Amino_oxidase"/>
</dbReference>
<name>A0ABU4VQM0_9ACTN</name>